<feature type="transmembrane region" description="Helical" evidence="1">
    <location>
        <begin position="6"/>
        <end position="27"/>
    </location>
</feature>
<reference evidence="2 3" key="1">
    <citation type="submission" date="2014-10" db="EMBL/GenBank/DDBJ databases">
        <title>Pan-genome analysis of Brazilian lineage A amoebal mimiviruses.</title>
        <authorList>
            <person name="Assis F.L."/>
            <person name="Abrahao J.S."/>
            <person name="Kroon E.G."/>
            <person name="Dornas F.P."/>
            <person name="Andrade K.R."/>
            <person name="Borato P.V.M."/>
            <person name="Pilotto M.R."/>
            <person name="Benamar S."/>
            <person name="LaScola B."/>
            <person name="Colson P."/>
        </authorList>
    </citation>
    <scope>NUCLEOTIDE SEQUENCE [LARGE SCALE GENOMIC DNA]</scope>
    <source>
        <strain evidence="2 3">Kroon</strain>
    </source>
</reference>
<evidence type="ECO:0000313" key="3">
    <source>
        <dbReference type="Proteomes" id="UP000240461"/>
    </source>
</evidence>
<keyword evidence="1" id="KW-0472">Membrane</keyword>
<keyword evidence="1" id="KW-1133">Transmembrane helix</keyword>
<keyword evidence="1" id="KW-0812">Transmembrane</keyword>
<evidence type="ECO:0000256" key="1">
    <source>
        <dbReference type="SAM" id="Phobius"/>
    </source>
</evidence>
<accession>A0A0G2Y9N3</accession>
<dbReference type="EMBL" id="KM982402">
    <property type="protein sequence ID" value="AKI80547.1"/>
    <property type="molecule type" value="Genomic_DNA"/>
</dbReference>
<protein>
    <submittedName>
        <fullName evidence="2">Uncharacterized protein</fullName>
    </submittedName>
</protein>
<proteinExistence type="predicted"/>
<keyword evidence="3" id="KW-1185">Reference proteome</keyword>
<name>A0A0G2Y9N3_9VIRU</name>
<sequence length="146" mass="16702">MKNKIIDLSIIITDIVLLCAKILLIIIQSTMSFSESGLMDVSSFDLTLLVLHVWQYTGYSDKYICDTLPKGKQLGIPNFKKLQRKLKSKNRFIGTLEGKILNLDLSNPHKIDTHEYNSQHGQNQLESIIRIAGNPQSLKIREDEFR</sequence>
<dbReference type="Proteomes" id="UP000240461">
    <property type="component" value="Segment"/>
</dbReference>
<evidence type="ECO:0000313" key="2">
    <source>
        <dbReference type="EMBL" id="AKI80547.1"/>
    </source>
</evidence>
<organism evidence="2 3">
    <name type="scientific">Acanthamoeba polyphaga mimivirus Kroon</name>
    <dbReference type="NCBI Taxonomy" id="3069720"/>
    <lineage>
        <taxon>Viruses</taxon>
        <taxon>Varidnaviria</taxon>
        <taxon>Bamfordvirae</taxon>
        <taxon>Nucleocytoviricota</taxon>
        <taxon>Megaviricetes</taxon>
        <taxon>Imitervirales</taxon>
        <taxon>Mimiviridae</taxon>
        <taxon>Megamimivirinae</taxon>
        <taxon>Mimivirus</taxon>
        <taxon>Mimivirus lagoaense</taxon>
    </lineage>
</organism>
<dbReference type="KEGG" id="vg:80514345"/>